<keyword evidence="3" id="KW-1185">Reference proteome</keyword>
<dbReference type="Pfam" id="PF22936">
    <property type="entry name" value="Pol_BBD"/>
    <property type="match status" value="1"/>
</dbReference>
<dbReference type="InterPro" id="IPR054722">
    <property type="entry name" value="PolX-like_BBD"/>
</dbReference>
<name>A0A8T1RB08_CARIL</name>
<evidence type="ECO:0000313" key="3">
    <source>
        <dbReference type="Proteomes" id="UP000811609"/>
    </source>
</evidence>
<protein>
    <recommendedName>
        <fullName evidence="1">Retrovirus-related Pol polyprotein from transposon TNT 1-94-like beta-barrel domain-containing protein</fullName>
    </recommendedName>
</protein>
<sequence>MCFPCGGPNHKADSCCATDEETESYQAFLAIQTGDALDDVWYPDTGPNQHMAPTSTDAKGILPYSGTNSVIVGNSLGLPISGVSNFEVPHTSLTIKNALIVPTLKKRLLSVSQFTTDRICCLVFYPWGFLIKDLKTSQ</sequence>
<gene>
    <name evidence="2" type="ORF">CIPAW_02G049900</name>
</gene>
<dbReference type="Proteomes" id="UP000811609">
    <property type="component" value="Chromosome 2"/>
</dbReference>
<evidence type="ECO:0000313" key="2">
    <source>
        <dbReference type="EMBL" id="KAG6663825.1"/>
    </source>
</evidence>
<organism evidence="2 3">
    <name type="scientific">Carya illinoinensis</name>
    <name type="common">Pecan</name>
    <dbReference type="NCBI Taxonomy" id="32201"/>
    <lineage>
        <taxon>Eukaryota</taxon>
        <taxon>Viridiplantae</taxon>
        <taxon>Streptophyta</taxon>
        <taxon>Embryophyta</taxon>
        <taxon>Tracheophyta</taxon>
        <taxon>Spermatophyta</taxon>
        <taxon>Magnoliopsida</taxon>
        <taxon>eudicotyledons</taxon>
        <taxon>Gunneridae</taxon>
        <taxon>Pentapetalae</taxon>
        <taxon>rosids</taxon>
        <taxon>fabids</taxon>
        <taxon>Fagales</taxon>
        <taxon>Juglandaceae</taxon>
        <taxon>Carya</taxon>
    </lineage>
</organism>
<feature type="domain" description="Retrovirus-related Pol polyprotein from transposon TNT 1-94-like beta-barrel" evidence="1">
    <location>
        <begin position="41"/>
        <end position="116"/>
    </location>
</feature>
<accession>A0A8T1RB08</accession>
<comment type="caution">
    <text evidence="2">The sequence shown here is derived from an EMBL/GenBank/DDBJ whole genome shotgun (WGS) entry which is preliminary data.</text>
</comment>
<dbReference type="EMBL" id="CM031810">
    <property type="protein sequence ID" value="KAG6663825.1"/>
    <property type="molecule type" value="Genomic_DNA"/>
</dbReference>
<dbReference type="AlphaFoldDB" id="A0A8T1RB08"/>
<evidence type="ECO:0000259" key="1">
    <source>
        <dbReference type="Pfam" id="PF22936"/>
    </source>
</evidence>
<reference evidence="2" key="1">
    <citation type="submission" date="2020-12" db="EMBL/GenBank/DDBJ databases">
        <title>WGS assembly of Carya illinoinensis cv. Pawnee.</title>
        <authorList>
            <person name="Platts A."/>
            <person name="Shu S."/>
            <person name="Wright S."/>
            <person name="Barry K."/>
            <person name="Edger P."/>
            <person name="Pires J.C."/>
            <person name="Schmutz J."/>
        </authorList>
    </citation>
    <scope>NUCLEOTIDE SEQUENCE</scope>
    <source>
        <tissue evidence="2">Leaf</tissue>
    </source>
</reference>
<proteinExistence type="predicted"/>